<reference evidence="2" key="1">
    <citation type="submission" date="2022-11" db="UniProtKB">
        <authorList>
            <consortium name="WormBaseParasite"/>
        </authorList>
    </citation>
    <scope>IDENTIFICATION</scope>
</reference>
<dbReference type="WBParaSite" id="sdigi.contig159.g5423.t1">
    <property type="protein sequence ID" value="sdigi.contig159.g5423.t1"/>
    <property type="gene ID" value="sdigi.contig159.g5423"/>
</dbReference>
<proteinExistence type="predicted"/>
<keyword evidence="1" id="KW-1185">Reference proteome</keyword>
<sequence length="189" mass="21225">MTSPVHSYTQGKFDTAQLQPPFIIPVVPPTLIGACIEDEKGNQSLEIEFPLTIATLPFLKAAMPQPKLDYDACCTHVEGGRYISPQFRILNNGGNLGLKVFSFIEQSVDDQKVLYRPLYVRISQQQLDLNNLNICAQDFSNRESTSLVSRSIPNITTSKSEKCLTEESFHKTNYRKPGLSTVYSTRSLY</sequence>
<accession>A0A915PGK0</accession>
<organism evidence="1 2">
    <name type="scientific">Setaria digitata</name>
    <dbReference type="NCBI Taxonomy" id="48799"/>
    <lineage>
        <taxon>Eukaryota</taxon>
        <taxon>Metazoa</taxon>
        <taxon>Ecdysozoa</taxon>
        <taxon>Nematoda</taxon>
        <taxon>Chromadorea</taxon>
        <taxon>Rhabditida</taxon>
        <taxon>Spirurina</taxon>
        <taxon>Spiruromorpha</taxon>
        <taxon>Filarioidea</taxon>
        <taxon>Setariidae</taxon>
        <taxon>Setaria</taxon>
    </lineage>
</organism>
<evidence type="ECO:0000313" key="2">
    <source>
        <dbReference type="WBParaSite" id="sdigi.contig159.g5423.t1"/>
    </source>
</evidence>
<protein>
    <submittedName>
        <fullName evidence="2">Uncharacterized protein</fullName>
    </submittedName>
</protein>
<name>A0A915PGK0_9BILA</name>
<dbReference type="Proteomes" id="UP000887581">
    <property type="component" value="Unplaced"/>
</dbReference>
<evidence type="ECO:0000313" key="1">
    <source>
        <dbReference type="Proteomes" id="UP000887581"/>
    </source>
</evidence>
<dbReference type="AlphaFoldDB" id="A0A915PGK0"/>